<dbReference type="Pfam" id="PF07920">
    <property type="entry name" value="DUF1684"/>
    <property type="match status" value="1"/>
</dbReference>
<evidence type="ECO:0000313" key="2">
    <source>
        <dbReference type="Proteomes" id="UP000256429"/>
    </source>
</evidence>
<comment type="caution">
    <text evidence="1">The sequence shown here is derived from an EMBL/GenBank/DDBJ whole genome shotgun (WGS) entry which is preliminary data.</text>
</comment>
<reference evidence="1 2" key="1">
    <citation type="submission" date="2018-08" db="EMBL/GenBank/DDBJ databases">
        <title>Genomic Encyclopedia of Type Strains, Phase III (KMG-III): the genomes of soil and plant-associated and newly described type strains.</title>
        <authorList>
            <person name="Whitman W."/>
        </authorList>
    </citation>
    <scope>NUCLEOTIDE SEQUENCE [LARGE SCALE GENOMIC DNA]</scope>
    <source>
        <strain evidence="1 2">325-5</strain>
    </source>
</reference>
<accession>A0A3D9RLT8</accession>
<evidence type="ECO:0000313" key="1">
    <source>
        <dbReference type="EMBL" id="REE80518.1"/>
    </source>
</evidence>
<dbReference type="RefSeq" id="WP_115881032.1">
    <property type="nucleotide sequence ID" value="NZ_QTTQ01000011.1"/>
</dbReference>
<protein>
    <recommendedName>
        <fullName evidence="3">DUF1684 domain-containing protein</fullName>
    </recommendedName>
</protein>
<evidence type="ECO:0008006" key="3">
    <source>
        <dbReference type="Google" id="ProtNLM"/>
    </source>
</evidence>
<dbReference type="Proteomes" id="UP000256429">
    <property type="component" value="Unassembled WGS sequence"/>
</dbReference>
<keyword evidence="2" id="KW-1185">Reference proteome</keyword>
<dbReference type="PROSITE" id="PS51257">
    <property type="entry name" value="PROKAR_LIPOPROTEIN"/>
    <property type="match status" value="1"/>
</dbReference>
<gene>
    <name evidence="1" type="ORF">BX611_2163</name>
</gene>
<name>A0A3D9RLT8_9FLAO</name>
<sequence>MKKPLFILFFISLFLSCSDKKTSYEDEIKLFQYELNTQYANAEESPLTEEDLKTFKALDFFEINENYKVTAEFELTPNTPIFEMPTTTERLPLYRKYGIAKFNLNGKNLELSLYQNQNLMNSLEYKNYLFLPFNDASNSKTTYGGGRFIDLEIPKKGSKTIIIDFNKAYNPYCAYNHKFSCPIPPAENNLPIDIPVGVKNYNK</sequence>
<organism evidence="1 2">
    <name type="scientific">Lutibacter oceani</name>
    <dbReference type="NCBI Taxonomy" id="1853311"/>
    <lineage>
        <taxon>Bacteria</taxon>
        <taxon>Pseudomonadati</taxon>
        <taxon>Bacteroidota</taxon>
        <taxon>Flavobacteriia</taxon>
        <taxon>Flavobacteriales</taxon>
        <taxon>Flavobacteriaceae</taxon>
        <taxon>Lutibacter</taxon>
    </lineage>
</organism>
<dbReference type="PANTHER" id="PTHR41913:SF1">
    <property type="entry name" value="DUF1684 DOMAIN-CONTAINING PROTEIN"/>
    <property type="match status" value="1"/>
</dbReference>
<proteinExistence type="predicted"/>
<dbReference type="InterPro" id="IPR012467">
    <property type="entry name" value="DUF1684"/>
</dbReference>
<dbReference type="OrthoDB" id="5493262at2"/>
<dbReference type="EMBL" id="QTTQ01000011">
    <property type="protein sequence ID" value="REE80518.1"/>
    <property type="molecule type" value="Genomic_DNA"/>
</dbReference>
<dbReference type="PANTHER" id="PTHR41913">
    <property type="entry name" value="DUF1684 DOMAIN-CONTAINING PROTEIN"/>
    <property type="match status" value="1"/>
</dbReference>
<dbReference type="AlphaFoldDB" id="A0A3D9RLT8"/>